<dbReference type="InterPro" id="IPR008928">
    <property type="entry name" value="6-hairpin_glycosidase_sf"/>
</dbReference>
<dbReference type="InterPro" id="IPR006775">
    <property type="entry name" value="GH116_catalytic"/>
</dbReference>
<dbReference type="InterPro" id="IPR052566">
    <property type="entry name" value="Non-lysos_glucosylceramidase"/>
</dbReference>
<name>A0A8R1IB46_CAEJA</name>
<protein>
    <submittedName>
        <fullName evidence="2">DUF608 domain-containing protein</fullName>
    </submittedName>
</protein>
<keyword evidence="3" id="KW-1185">Reference proteome</keyword>
<dbReference type="GO" id="GO:0008422">
    <property type="term" value="F:beta-glucosidase activity"/>
    <property type="evidence" value="ECO:0007669"/>
    <property type="project" value="TreeGrafter"/>
</dbReference>
<proteinExistence type="predicted"/>
<dbReference type="SUPFAM" id="SSF48208">
    <property type="entry name" value="Six-hairpin glycosidases"/>
    <property type="match status" value="1"/>
</dbReference>
<evidence type="ECO:0000313" key="3">
    <source>
        <dbReference type="Proteomes" id="UP000005237"/>
    </source>
</evidence>
<dbReference type="PANTHER" id="PTHR12654">
    <property type="entry name" value="BILE ACID BETA-GLUCOSIDASE-RELATED"/>
    <property type="match status" value="1"/>
</dbReference>
<evidence type="ECO:0000259" key="1">
    <source>
        <dbReference type="Pfam" id="PF04685"/>
    </source>
</evidence>
<dbReference type="EnsemblMetazoa" id="CJA31216.1">
    <property type="protein sequence ID" value="CJA31216.1"/>
    <property type="gene ID" value="WBGene00207063"/>
</dbReference>
<reference evidence="2" key="2">
    <citation type="submission" date="2022-06" db="UniProtKB">
        <authorList>
            <consortium name="EnsemblMetazoa"/>
        </authorList>
    </citation>
    <scope>IDENTIFICATION</scope>
    <source>
        <strain evidence="2">DF5081</strain>
    </source>
</reference>
<dbReference type="AlphaFoldDB" id="A0A8R1IB46"/>
<reference evidence="3" key="1">
    <citation type="submission" date="2010-08" db="EMBL/GenBank/DDBJ databases">
        <authorList>
            <consortium name="Caenorhabditis japonica Sequencing Consortium"/>
            <person name="Wilson R.K."/>
        </authorList>
    </citation>
    <scope>NUCLEOTIDE SEQUENCE [LARGE SCALE GENOMIC DNA]</scope>
    <source>
        <strain evidence="3">DF5081</strain>
    </source>
</reference>
<accession>A0A8R1IB46</accession>
<dbReference type="Gene3D" id="1.50.10.10">
    <property type="match status" value="1"/>
</dbReference>
<dbReference type="Pfam" id="PF04685">
    <property type="entry name" value="DUF608"/>
    <property type="match status" value="1"/>
</dbReference>
<evidence type="ECO:0000313" key="2">
    <source>
        <dbReference type="EnsemblMetazoa" id="CJA31216.1"/>
    </source>
</evidence>
<sequence length="362" mass="40959">MVPYKPCSPKTISTIFETIASIVQIVDALQTDQVDRVDKSTATSLADGDAMLIKGGDRIPHDMGHPMADPWIHTNAYILHDTSCWKDLNLKFVISCYRDWKMIASKTAHSERILEFFLAKCSKIVQDALNTWDKDKDGMIENDGFADQTYDVWKMTGTSAYCGSLWIGALTSYIEMCKQAGAPSEEHQEKLNEAYAAYIKKLWNGKFFKFDELSENSRIVMADQLCGFWALKTMDEQVKIEDDMIKSALDTIFKYNVQMHDNGKCGAVNGFLTSESVDGSSIQSEEVWAGITYALSAMMIEKGMDEQAFKTSEGLFNTIWTRYPLQYQTPEAITSDGMYRALGYMRPLSIWAIQHALDKRTK</sequence>
<dbReference type="GO" id="GO:0005975">
    <property type="term" value="P:carbohydrate metabolic process"/>
    <property type="evidence" value="ECO:0007669"/>
    <property type="project" value="InterPro"/>
</dbReference>
<dbReference type="Proteomes" id="UP000005237">
    <property type="component" value="Unassembled WGS sequence"/>
</dbReference>
<dbReference type="PANTHER" id="PTHR12654:SF0">
    <property type="entry name" value="NON-LYSOSOMAL GLUCOSYLCERAMIDASE"/>
    <property type="match status" value="1"/>
</dbReference>
<feature type="domain" description="Glycosyl-hydrolase family 116 catalytic region" evidence="1">
    <location>
        <begin position="24"/>
        <end position="353"/>
    </location>
</feature>
<dbReference type="InterPro" id="IPR012341">
    <property type="entry name" value="6hp_glycosidase-like_sf"/>
</dbReference>
<organism evidence="2 3">
    <name type="scientific">Caenorhabditis japonica</name>
    <dbReference type="NCBI Taxonomy" id="281687"/>
    <lineage>
        <taxon>Eukaryota</taxon>
        <taxon>Metazoa</taxon>
        <taxon>Ecdysozoa</taxon>
        <taxon>Nematoda</taxon>
        <taxon>Chromadorea</taxon>
        <taxon>Rhabditida</taxon>
        <taxon>Rhabditina</taxon>
        <taxon>Rhabditomorpha</taxon>
        <taxon>Rhabditoidea</taxon>
        <taxon>Rhabditidae</taxon>
        <taxon>Peloderinae</taxon>
        <taxon>Caenorhabditis</taxon>
    </lineage>
</organism>